<dbReference type="OrthoDB" id="9790412at2"/>
<dbReference type="Proteomes" id="UP000377595">
    <property type="component" value="Unassembled WGS sequence"/>
</dbReference>
<dbReference type="RefSeq" id="WP_155342754.1">
    <property type="nucleotide sequence ID" value="NZ_BAAAHM010000001.1"/>
</dbReference>
<keyword evidence="2" id="KW-0805">Transcription regulation</keyword>
<dbReference type="InterPro" id="IPR046335">
    <property type="entry name" value="LacI/GalR-like_sensor"/>
</dbReference>
<dbReference type="CDD" id="cd06267">
    <property type="entry name" value="PBP1_LacI_sugar_binding-like"/>
    <property type="match status" value="1"/>
</dbReference>
<dbReference type="AlphaFoldDB" id="A0A5M3XA44"/>
<protein>
    <submittedName>
        <fullName evidence="6">LacI family transcriptional regulator</fullName>
    </submittedName>
</protein>
<keyword evidence="7" id="KW-1185">Reference proteome</keyword>
<dbReference type="PROSITE" id="PS50932">
    <property type="entry name" value="HTH_LACI_2"/>
    <property type="match status" value="1"/>
</dbReference>
<dbReference type="InterPro" id="IPR010982">
    <property type="entry name" value="Lambda_DNA-bd_dom_sf"/>
</dbReference>
<dbReference type="PANTHER" id="PTHR30146:SF148">
    <property type="entry name" value="HTH-TYPE TRANSCRIPTIONAL REPRESSOR PURR-RELATED"/>
    <property type="match status" value="1"/>
</dbReference>
<evidence type="ECO:0000313" key="7">
    <source>
        <dbReference type="Proteomes" id="UP000377595"/>
    </source>
</evidence>
<sequence>MAKRTRAPRQSDIARLAGVTQSTVSLVLNGRAAEESIPQTTQDRVHAAVKELQYVPNVAATSLRGGRNGLIGVHTFEPVFPVASDDYYHPFLVGIEEQAVELKVDLVLFASTQGDDGTRRIYANGTNRLRLADGAVMLGMEQNEEELVRLASEQYPFVFIGRRDGASAQLPYVAPDYHQALASVLEPLAEAGHRRIAYLGETARRNPQEARYEGFRAHVARLGLGSGDPLFIAPDELNAEVFHGILREGSTALVIENHDSATILAAIAQAVGLDIPRDLSVVVLDTVPDVSPARIWSQIRIPRRALGRRAISVLMELLDGTIPNTYHELLPVEPPSTATITSPHTSRSAIPT</sequence>
<proteinExistence type="predicted"/>
<evidence type="ECO:0000256" key="2">
    <source>
        <dbReference type="ARBA" id="ARBA00023015"/>
    </source>
</evidence>
<dbReference type="CDD" id="cd01392">
    <property type="entry name" value="HTH_LacI"/>
    <property type="match status" value="1"/>
</dbReference>
<dbReference type="SUPFAM" id="SSF53822">
    <property type="entry name" value="Periplasmic binding protein-like I"/>
    <property type="match status" value="1"/>
</dbReference>
<dbReference type="Pfam" id="PF13377">
    <property type="entry name" value="Peripla_BP_3"/>
    <property type="match status" value="1"/>
</dbReference>
<evidence type="ECO:0000256" key="3">
    <source>
        <dbReference type="ARBA" id="ARBA00023125"/>
    </source>
</evidence>
<evidence type="ECO:0000256" key="4">
    <source>
        <dbReference type="ARBA" id="ARBA00023163"/>
    </source>
</evidence>
<accession>A0A5M3XA44</accession>
<reference evidence="6 7" key="1">
    <citation type="submission" date="2019-10" db="EMBL/GenBank/DDBJ databases">
        <title>Whole genome shotgun sequence of Acrocarpospora pleiomorpha NBRC 16267.</title>
        <authorList>
            <person name="Ichikawa N."/>
            <person name="Kimura A."/>
            <person name="Kitahashi Y."/>
            <person name="Komaki H."/>
            <person name="Oguchi A."/>
        </authorList>
    </citation>
    <scope>NUCLEOTIDE SEQUENCE [LARGE SCALE GENOMIC DNA]</scope>
    <source>
        <strain evidence="6 7">NBRC 16267</strain>
    </source>
</reference>
<evidence type="ECO:0000313" key="6">
    <source>
        <dbReference type="EMBL" id="GES17612.1"/>
    </source>
</evidence>
<dbReference type="Gene3D" id="3.40.50.2300">
    <property type="match status" value="2"/>
</dbReference>
<evidence type="ECO:0000259" key="5">
    <source>
        <dbReference type="PROSITE" id="PS50932"/>
    </source>
</evidence>
<dbReference type="InterPro" id="IPR028082">
    <property type="entry name" value="Peripla_BP_I"/>
</dbReference>
<dbReference type="GO" id="GO:0000976">
    <property type="term" value="F:transcription cis-regulatory region binding"/>
    <property type="evidence" value="ECO:0007669"/>
    <property type="project" value="TreeGrafter"/>
</dbReference>
<feature type="domain" description="HTH lacI-type" evidence="5">
    <location>
        <begin position="8"/>
        <end position="65"/>
    </location>
</feature>
<dbReference type="GO" id="GO:0003700">
    <property type="term" value="F:DNA-binding transcription factor activity"/>
    <property type="evidence" value="ECO:0007669"/>
    <property type="project" value="TreeGrafter"/>
</dbReference>
<dbReference type="SUPFAM" id="SSF47413">
    <property type="entry name" value="lambda repressor-like DNA-binding domains"/>
    <property type="match status" value="1"/>
</dbReference>
<keyword evidence="3" id="KW-0238">DNA-binding</keyword>
<dbReference type="PANTHER" id="PTHR30146">
    <property type="entry name" value="LACI-RELATED TRANSCRIPTIONAL REPRESSOR"/>
    <property type="match status" value="1"/>
</dbReference>
<dbReference type="Gene3D" id="1.10.260.40">
    <property type="entry name" value="lambda repressor-like DNA-binding domains"/>
    <property type="match status" value="1"/>
</dbReference>
<comment type="caution">
    <text evidence="6">The sequence shown here is derived from an EMBL/GenBank/DDBJ whole genome shotgun (WGS) entry which is preliminary data.</text>
</comment>
<dbReference type="InterPro" id="IPR000843">
    <property type="entry name" value="HTH_LacI"/>
</dbReference>
<name>A0A5M3XA44_9ACTN</name>
<gene>
    <name evidence="6" type="ORF">Aple_005070</name>
</gene>
<dbReference type="SMART" id="SM00354">
    <property type="entry name" value="HTH_LACI"/>
    <property type="match status" value="1"/>
</dbReference>
<organism evidence="6 7">
    <name type="scientific">Acrocarpospora pleiomorpha</name>
    <dbReference type="NCBI Taxonomy" id="90975"/>
    <lineage>
        <taxon>Bacteria</taxon>
        <taxon>Bacillati</taxon>
        <taxon>Actinomycetota</taxon>
        <taxon>Actinomycetes</taxon>
        <taxon>Streptosporangiales</taxon>
        <taxon>Streptosporangiaceae</taxon>
        <taxon>Acrocarpospora</taxon>
    </lineage>
</organism>
<dbReference type="Pfam" id="PF00356">
    <property type="entry name" value="LacI"/>
    <property type="match status" value="1"/>
</dbReference>
<evidence type="ECO:0000256" key="1">
    <source>
        <dbReference type="ARBA" id="ARBA00022491"/>
    </source>
</evidence>
<keyword evidence="1" id="KW-0678">Repressor</keyword>
<keyword evidence="4" id="KW-0804">Transcription</keyword>
<dbReference type="EMBL" id="BLAF01000004">
    <property type="protein sequence ID" value="GES17612.1"/>
    <property type="molecule type" value="Genomic_DNA"/>
</dbReference>